<evidence type="ECO:0000313" key="2">
    <source>
        <dbReference type="Proteomes" id="UP001596540"/>
    </source>
</evidence>
<comment type="caution">
    <text evidence="1">The sequence shown here is derived from an EMBL/GenBank/DDBJ whole genome shotgun (WGS) entry which is preliminary data.</text>
</comment>
<accession>A0ABW2KI81</accession>
<organism evidence="1 2">
    <name type="scientific">Marinactinospora rubrisoli</name>
    <dbReference type="NCBI Taxonomy" id="2715399"/>
    <lineage>
        <taxon>Bacteria</taxon>
        <taxon>Bacillati</taxon>
        <taxon>Actinomycetota</taxon>
        <taxon>Actinomycetes</taxon>
        <taxon>Streptosporangiales</taxon>
        <taxon>Nocardiopsidaceae</taxon>
        <taxon>Marinactinospora</taxon>
    </lineage>
</organism>
<dbReference type="Proteomes" id="UP001596540">
    <property type="component" value="Unassembled WGS sequence"/>
</dbReference>
<keyword evidence="2" id="KW-1185">Reference proteome</keyword>
<reference evidence="2" key="1">
    <citation type="journal article" date="2019" name="Int. J. Syst. Evol. Microbiol.">
        <title>The Global Catalogue of Microorganisms (GCM) 10K type strain sequencing project: providing services to taxonomists for standard genome sequencing and annotation.</title>
        <authorList>
            <consortium name="The Broad Institute Genomics Platform"/>
            <consortium name="The Broad Institute Genome Sequencing Center for Infectious Disease"/>
            <person name="Wu L."/>
            <person name="Ma J."/>
        </authorList>
    </citation>
    <scope>NUCLEOTIDE SEQUENCE [LARGE SCALE GENOMIC DNA]</scope>
    <source>
        <strain evidence="2">CGMCC 4.7382</strain>
    </source>
</reference>
<protein>
    <submittedName>
        <fullName evidence="1">Uncharacterized protein</fullName>
    </submittedName>
</protein>
<sequence>MRLSEFAVAKTPPGARLAAWAVRWIGREAFYGSSSPVVRAKDELTVELRGTAPGATLIFAEGDPRALDLLDDAPESVRQAETGGRVIVGIAYEAERA</sequence>
<gene>
    <name evidence="1" type="ORF">ACFQRF_14110</name>
</gene>
<proteinExistence type="predicted"/>
<evidence type="ECO:0000313" key="1">
    <source>
        <dbReference type="EMBL" id="MFC7328879.1"/>
    </source>
</evidence>
<dbReference type="EMBL" id="JBHTBH010000006">
    <property type="protein sequence ID" value="MFC7328879.1"/>
    <property type="molecule type" value="Genomic_DNA"/>
</dbReference>
<dbReference type="RefSeq" id="WP_379871533.1">
    <property type="nucleotide sequence ID" value="NZ_JBHTBH010000006.1"/>
</dbReference>
<name>A0ABW2KI81_9ACTN</name>